<evidence type="ECO:0000313" key="8">
    <source>
        <dbReference type="EMBL" id="MET3525330.1"/>
    </source>
</evidence>
<feature type="compositionally biased region" description="Pro residues" evidence="6">
    <location>
        <begin position="234"/>
        <end position="244"/>
    </location>
</feature>
<dbReference type="EMBL" id="JBEPLU010000001">
    <property type="protein sequence ID" value="MET3525330.1"/>
    <property type="molecule type" value="Genomic_DNA"/>
</dbReference>
<evidence type="ECO:0000256" key="4">
    <source>
        <dbReference type="ARBA" id="ARBA00024746"/>
    </source>
</evidence>
<feature type="compositionally biased region" description="Low complexity" evidence="6">
    <location>
        <begin position="221"/>
        <end position="230"/>
    </location>
</feature>
<name>A0ABV2EE91_9CAUL</name>
<evidence type="ECO:0000256" key="6">
    <source>
        <dbReference type="SAM" id="MobiDB-lite"/>
    </source>
</evidence>
<keyword evidence="9" id="KW-1185">Reference proteome</keyword>
<evidence type="ECO:0000256" key="1">
    <source>
        <dbReference type="ARBA" id="ARBA00010577"/>
    </source>
</evidence>
<dbReference type="Pfam" id="PF13860">
    <property type="entry name" value="FlgD_ig"/>
    <property type="match status" value="1"/>
</dbReference>
<reference evidence="8 9" key="1">
    <citation type="submission" date="2024-06" db="EMBL/GenBank/DDBJ databases">
        <title>Genomic Encyclopedia of Type Strains, Phase IV (KMG-IV): sequencing the most valuable type-strain genomes for metagenomic binning, comparative biology and taxonomic classification.</title>
        <authorList>
            <person name="Goeker M."/>
        </authorList>
    </citation>
    <scope>NUCLEOTIDE SEQUENCE [LARGE SCALE GENOMIC DNA]</scope>
    <source>
        <strain evidence="8 9">DSM 17809</strain>
    </source>
</reference>
<protein>
    <recommendedName>
        <fullName evidence="2 5">Basal-body rod modification protein FlgD</fullName>
    </recommendedName>
</protein>
<keyword evidence="8" id="KW-0966">Cell projection</keyword>
<proteinExistence type="inferred from homology"/>
<comment type="caution">
    <text evidence="8">The sequence shown here is derived from an EMBL/GenBank/DDBJ whole genome shotgun (WGS) entry which is preliminary data.</text>
</comment>
<feature type="compositionally biased region" description="Low complexity" evidence="6">
    <location>
        <begin position="1"/>
        <end position="17"/>
    </location>
</feature>
<feature type="region of interest" description="Disordered" evidence="6">
    <location>
        <begin position="218"/>
        <end position="244"/>
    </location>
</feature>
<dbReference type="InterPro" id="IPR005648">
    <property type="entry name" value="FlgD"/>
</dbReference>
<keyword evidence="8" id="KW-0282">Flagellum</keyword>
<feature type="region of interest" description="Disordered" evidence="6">
    <location>
        <begin position="1"/>
        <end position="21"/>
    </location>
</feature>
<evidence type="ECO:0000256" key="2">
    <source>
        <dbReference type="ARBA" id="ARBA00016013"/>
    </source>
</evidence>
<feature type="domain" description="FlgD/Vpr Ig-like" evidence="7">
    <location>
        <begin position="104"/>
        <end position="173"/>
    </location>
</feature>
<dbReference type="RefSeq" id="WP_331932714.1">
    <property type="nucleotide sequence ID" value="NZ_JBEPLU010000001.1"/>
</dbReference>
<organism evidence="8 9">
    <name type="scientific">Phenylobacterium koreense</name>
    <dbReference type="NCBI Taxonomy" id="266125"/>
    <lineage>
        <taxon>Bacteria</taxon>
        <taxon>Pseudomonadati</taxon>
        <taxon>Pseudomonadota</taxon>
        <taxon>Alphaproteobacteria</taxon>
        <taxon>Caulobacterales</taxon>
        <taxon>Caulobacteraceae</taxon>
        <taxon>Phenylobacterium</taxon>
    </lineage>
</organism>
<evidence type="ECO:0000313" key="9">
    <source>
        <dbReference type="Proteomes" id="UP001549110"/>
    </source>
</evidence>
<accession>A0ABV2EE91</accession>
<dbReference type="Proteomes" id="UP001549110">
    <property type="component" value="Unassembled WGS sequence"/>
</dbReference>
<keyword evidence="3 5" id="KW-1005">Bacterial flagellum biogenesis</keyword>
<evidence type="ECO:0000256" key="5">
    <source>
        <dbReference type="RuleBase" id="RU362076"/>
    </source>
</evidence>
<dbReference type="Gene3D" id="2.30.30.910">
    <property type="match status" value="1"/>
</dbReference>
<dbReference type="Pfam" id="PF03963">
    <property type="entry name" value="FlgD"/>
    <property type="match status" value="1"/>
</dbReference>
<dbReference type="InterPro" id="IPR025965">
    <property type="entry name" value="FlgD/Vpr_Ig-like"/>
</dbReference>
<sequence length="244" mass="26035">MAIDPTTAISPTSATATGRTRMADSYETFMSLLTAQIRNQDPLSPMDSTQFTQQLVQMTGVEQQLLTNDLLEKLVTNTGSGIQTSVSLLGREVRALNDEAKLTAGQAQWSYKLDREATDVTVEVLNEYGKVVHVSKPEDNKAGDHTFTWNGKDIEGAQAPNGGTYTLRVTAKDSAGETVTSTGFIKGVVTGVEQTNGKTFITVNGVPIPWETVTSIAEVGDAPSNDNPDNPDTETPPPSEEAAA</sequence>
<evidence type="ECO:0000256" key="3">
    <source>
        <dbReference type="ARBA" id="ARBA00022795"/>
    </source>
</evidence>
<comment type="similarity">
    <text evidence="1 5">Belongs to the FlgD family.</text>
</comment>
<dbReference type="Gene3D" id="2.60.40.4070">
    <property type="match status" value="1"/>
</dbReference>
<gene>
    <name evidence="8" type="ORF">ABID41_000425</name>
</gene>
<evidence type="ECO:0000259" key="7">
    <source>
        <dbReference type="Pfam" id="PF13860"/>
    </source>
</evidence>
<comment type="function">
    <text evidence="4 5">Required for flagellar hook formation. May act as a scaffolding protein.</text>
</comment>
<keyword evidence="8" id="KW-0969">Cilium</keyword>